<comment type="caution">
    <text evidence="2">The sequence shown here is derived from an EMBL/GenBank/DDBJ whole genome shotgun (WGS) entry which is preliminary data.</text>
</comment>
<name>A0A8S9P5I0_BRACR</name>
<evidence type="ECO:0000313" key="2">
    <source>
        <dbReference type="EMBL" id="KAF3510105.1"/>
    </source>
</evidence>
<evidence type="ECO:0000256" key="1">
    <source>
        <dbReference type="SAM" id="MobiDB-lite"/>
    </source>
</evidence>
<dbReference type="Proteomes" id="UP000712600">
    <property type="component" value="Unassembled WGS sequence"/>
</dbReference>
<dbReference type="AlphaFoldDB" id="A0A8S9P5I0"/>
<dbReference type="EMBL" id="QGKX02001521">
    <property type="protein sequence ID" value="KAF3510105.1"/>
    <property type="molecule type" value="Genomic_DNA"/>
</dbReference>
<organism evidence="2 3">
    <name type="scientific">Brassica cretica</name>
    <name type="common">Mustard</name>
    <dbReference type="NCBI Taxonomy" id="69181"/>
    <lineage>
        <taxon>Eukaryota</taxon>
        <taxon>Viridiplantae</taxon>
        <taxon>Streptophyta</taxon>
        <taxon>Embryophyta</taxon>
        <taxon>Tracheophyta</taxon>
        <taxon>Spermatophyta</taxon>
        <taxon>Magnoliopsida</taxon>
        <taxon>eudicotyledons</taxon>
        <taxon>Gunneridae</taxon>
        <taxon>Pentapetalae</taxon>
        <taxon>rosids</taxon>
        <taxon>malvids</taxon>
        <taxon>Brassicales</taxon>
        <taxon>Brassicaceae</taxon>
        <taxon>Brassiceae</taxon>
        <taxon>Brassica</taxon>
    </lineage>
</organism>
<accession>A0A8S9P5I0</accession>
<sequence length="66" mass="7175">MVKKGYRLHGNTGDQWSDLQAHSQHASDDQGVPDQLVSSSRIASVRSCSYCSLRFILLGGPVSTII</sequence>
<reference evidence="2" key="1">
    <citation type="submission" date="2019-12" db="EMBL/GenBank/DDBJ databases">
        <title>Genome sequencing and annotation of Brassica cretica.</title>
        <authorList>
            <person name="Studholme D.J."/>
            <person name="Sarris P."/>
        </authorList>
    </citation>
    <scope>NUCLEOTIDE SEQUENCE</scope>
    <source>
        <strain evidence="2">PFS-109/04</strain>
        <tissue evidence="2">Leaf</tissue>
    </source>
</reference>
<protein>
    <submittedName>
        <fullName evidence="2">Uncharacterized protein</fullName>
    </submittedName>
</protein>
<gene>
    <name evidence="2" type="ORF">F2Q69_00009897</name>
</gene>
<feature type="region of interest" description="Disordered" evidence="1">
    <location>
        <begin position="1"/>
        <end position="34"/>
    </location>
</feature>
<feature type="compositionally biased region" description="Polar residues" evidence="1">
    <location>
        <begin position="12"/>
        <end position="24"/>
    </location>
</feature>
<proteinExistence type="predicted"/>
<evidence type="ECO:0000313" key="3">
    <source>
        <dbReference type="Proteomes" id="UP000712600"/>
    </source>
</evidence>